<reference evidence="1" key="1">
    <citation type="journal article" date="2015" name="Nature">
        <title>Complex archaea that bridge the gap between prokaryotes and eukaryotes.</title>
        <authorList>
            <person name="Spang A."/>
            <person name="Saw J.H."/>
            <person name="Jorgensen S.L."/>
            <person name="Zaremba-Niedzwiedzka K."/>
            <person name="Martijn J."/>
            <person name="Lind A.E."/>
            <person name="van Eijk R."/>
            <person name="Schleper C."/>
            <person name="Guy L."/>
            <person name="Ettema T.J."/>
        </authorList>
    </citation>
    <scope>NUCLEOTIDE SEQUENCE</scope>
</reference>
<dbReference type="EMBL" id="LAZR01006803">
    <property type="protein sequence ID" value="KKM89543.1"/>
    <property type="molecule type" value="Genomic_DNA"/>
</dbReference>
<accession>A0A0F9L7Q7</accession>
<proteinExistence type="predicted"/>
<dbReference type="AlphaFoldDB" id="A0A0F9L7Q7"/>
<gene>
    <name evidence="1" type="ORF">LCGC14_1247750</name>
</gene>
<organism evidence="1">
    <name type="scientific">marine sediment metagenome</name>
    <dbReference type="NCBI Taxonomy" id="412755"/>
    <lineage>
        <taxon>unclassified sequences</taxon>
        <taxon>metagenomes</taxon>
        <taxon>ecological metagenomes</taxon>
    </lineage>
</organism>
<sequence>MSQRTLIDHAYRRRIRAKPCAVAVVLERVDECERPVQACHDKHSGMGGKDVPDHFNLWPGCGKHHDEDHSGRQTMEAKYEFSVTEVCQRLGREILEGLDFFDEPYGAAVAHL</sequence>
<name>A0A0F9L7Q7_9ZZZZ</name>
<comment type="caution">
    <text evidence="1">The sequence shown here is derived from an EMBL/GenBank/DDBJ whole genome shotgun (WGS) entry which is preliminary data.</text>
</comment>
<evidence type="ECO:0000313" key="1">
    <source>
        <dbReference type="EMBL" id="KKM89543.1"/>
    </source>
</evidence>
<protein>
    <submittedName>
        <fullName evidence="1">Uncharacterized protein</fullName>
    </submittedName>
</protein>